<dbReference type="Proteomes" id="UP001431209">
    <property type="component" value="Unassembled WGS sequence"/>
</dbReference>
<dbReference type="InterPro" id="IPR051213">
    <property type="entry name" value="START_lipid_transfer"/>
</dbReference>
<comment type="caution">
    <text evidence="4">The sequence shown here is derived from an EMBL/GenBank/DDBJ whole genome shotgun (WGS) entry which is preliminary data.</text>
</comment>
<evidence type="ECO:0000259" key="2">
    <source>
        <dbReference type="PROSITE" id="PS50132"/>
    </source>
</evidence>
<gene>
    <name evidence="4" type="ORF">AKO1_006935</name>
</gene>
<dbReference type="InterPro" id="IPR023393">
    <property type="entry name" value="START-like_dom_sf"/>
</dbReference>
<dbReference type="CDD" id="cd00177">
    <property type="entry name" value="START"/>
    <property type="match status" value="1"/>
</dbReference>
<reference evidence="4 5" key="1">
    <citation type="submission" date="2024-03" db="EMBL/GenBank/DDBJ databases">
        <title>The Acrasis kona genome and developmental transcriptomes reveal deep origins of eukaryotic multicellular pathways.</title>
        <authorList>
            <person name="Sheikh S."/>
            <person name="Fu C.-J."/>
            <person name="Brown M.W."/>
            <person name="Baldauf S.L."/>
        </authorList>
    </citation>
    <scope>NUCLEOTIDE SEQUENCE [LARGE SCALE GENOMIC DNA]</scope>
    <source>
        <strain evidence="4 5">ATCC MYA-3509</strain>
    </source>
</reference>
<dbReference type="SMART" id="SM00315">
    <property type="entry name" value="RGS"/>
    <property type="match status" value="1"/>
</dbReference>
<organism evidence="4 5">
    <name type="scientific">Acrasis kona</name>
    <dbReference type="NCBI Taxonomy" id="1008807"/>
    <lineage>
        <taxon>Eukaryota</taxon>
        <taxon>Discoba</taxon>
        <taxon>Heterolobosea</taxon>
        <taxon>Tetramitia</taxon>
        <taxon>Eutetramitia</taxon>
        <taxon>Acrasidae</taxon>
        <taxon>Acrasis</taxon>
    </lineage>
</organism>
<dbReference type="PROSITE" id="PS50848">
    <property type="entry name" value="START"/>
    <property type="match status" value="1"/>
</dbReference>
<dbReference type="Pfam" id="PF00615">
    <property type="entry name" value="RGS"/>
    <property type="match status" value="1"/>
</dbReference>
<keyword evidence="5" id="KW-1185">Reference proteome</keyword>
<name>A0AAW2YUF3_9EUKA</name>
<dbReference type="EMBL" id="JAOPGA020000687">
    <property type="protein sequence ID" value="KAL0480747.1"/>
    <property type="molecule type" value="Genomic_DNA"/>
</dbReference>
<dbReference type="SUPFAM" id="SSF48097">
    <property type="entry name" value="Regulator of G-protein signaling, RGS"/>
    <property type="match status" value="1"/>
</dbReference>
<dbReference type="GO" id="GO:0008289">
    <property type="term" value="F:lipid binding"/>
    <property type="evidence" value="ECO:0007669"/>
    <property type="project" value="InterPro"/>
</dbReference>
<evidence type="ECO:0000259" key="3">
    <source>
        <dbReference type="PROSITE" id="PS50848"/>
    </source>
</evidence>
<evidence type="ECO:0000313" key="5">
    <source>
        <dbReference type="Proteomes" id="UP001431209"/>
    </source>
</evidence>
<evidence type="ECO:0000256" key="1">
    <source>
        <dbReference type="SAM" id="MobiDB-lite"/>
    </source>
</evidence>
<dbReference type="GO" id="GO:0005737">
    <property type="term" value="C:cytoplasm"/>
    <property type="evidence" value="ECO:0007669"/>
    <property type="project" value="UniProtKB-ARBA"/>
</dbReference>
<accession>A0AAW2YUF3</accession>
<dbReference type="PANTHER" id="PTHR19308">
    <property type="entry name" value="PHOSPHATIDYLCHOLINE TRANSFER PROTEIN"/>
    <property type="match status" value="1"/>
</dbReference>
<evidence type="ECO:0000313" key="4">
    <source>
        <dbReference type="EMBL" id="KAL0480747.1"/>
    </source>
</evidence>
<dbReference type="InterPro" id="IPR044926">
    <property type="entry name" value="RGS_subdomain_2"/>
</dbReference>
<dbReference type="PANTHER" id="PTHR19308:SF14">
    <property type="entry name" value="START DOMAIN-CONTAINING PROTEIN"/>
    <property type="match status" value="1"/>
</dbReference>
<dbReference type="InterPro" id="IPR016137">
    <property type="entry name" value="RGS"/>
</dbReference>
<dbReference type="PROSITE" id="PS50132">
    <property type="entry name" value="RGS"/>
    <property type="match status" value="1"/>
</dbReference>
<dbReference type="Pfam" id="PF01852">
    <property type="entry name" value="START"/>
    <property type="match status" value="1"/>
</dbReference>
<feature type="region of interest" description="Disordered" evidence="1">
    <location>
        <begin position="165"/>
        <end position="185"/>
    </location>
</feature>
<proteinExistence type="predicted"/>
<feature type="domain" description="START" evidence="3">
    <location>
        <begin position="207"/>
        <end position="384"/>
    </location>
</feature>
<dbReference type="InterPro" id="IPR036305">
    <property type="entry name" value="RGS_sf"/>
</dbReference>
<dbReference type="InterPro" id="IPR002913">
    <property type="entry name" value="START_lipid-bd_dom"/>
</dbReference>
<dbReference type="SUPFAM" id="SSF55961">
    <property type="entry name" value="Bet v1-like"/>
    <property type="match status" value="1"/>
</dbReference>
<feature type="domain" description="RGS" evidence="2">
    <location>
        <begin position="25"/>
        <end position="146"/>
    </location>
</feature>
<dbReference type="Gene3D" id="1.10.167.10">
    <property type="entry name" value="Regulator of G-protein Signalling 4, domain 2"/>
    <property type="match status" value="1"/>
</dbReference>
<sequence length="427" mass="49205">MMLSKVYTDNKQQSVTQALSKYDINYEVLYEDADLGECFQSYLKSVRNICPFLFLKEIECFLTYVGSKSRYICANKIISQYLCDKSGHEVNIGHQEKAALLENFGRCSEELCPGDLFDEVRISVYLELKLDCFDNFISSEFFVHHVEQKLKYDINYLFKIGTLKKSDSSSSGDSDLDSSNSTDSPVVKSVQSKLCNSKCINIEDDDFEQFEDMNDLTKWKLVNGKGDKAVYLSIKNHQNGKRRIKKCLETGIFNYSQQEVFESVCSDEFLNLQKKSLKNTYVDYMTFGKYAASVLHIRVKLKFPIADRDFVIFSSAKRLDNGDILILRKSINYEKVPPQKDYIRGQLFAGTLIQKIDENTTRYKLLTFTDLKGWMSPILFNKLLQLKKDDKYADIEKAIKIRRSAKAPSKNAPIMKTLAHFEDFSTP</sequence>
<dbReference type="Gene3D" id="3.30.530.20">
    <property type="match status" value="1"/>
</dbReference>
<feature type="compositionally biased region" description="Low complexity" evidence="1">
    <location>
        <begin position="168"/>
        <end position="184"/>
    </location>
</feature>
<dbReference type="AlphaFoldDB" id="A0AAW2YUF3"/>
<protein>
    <submittedName>
        <fullName evidence="4">STARD6</fullName>
    </submittedName>
</protein>